<name>A0A1I5W8D7_9BACT</name>
<accession>A0A1I5W8D7</accession>
<evidence type="ECO:0000313" key="3">
    <source>
        <dbReference type="Proteomes" id="UP000199031"/>
    </source>
</evidence>
<evidence type="ECO:0000256" key="1">
    <source>
        <dbReference type="SAM" id="Phobius"/>
    </source>
</evidence>
<keyword evidence="1" id="KW-0472">Membrane</keyword>
<dbReference type="Proteomes" id="UP000199031">
    <property type="component" value="Unassembled WGS sequence"/>
</dbReference>
<reference evidence="2 3" key="1">
    <citation type="submission" date="2016-10" db="EMBL/GenBank/DDBJ databases">
        <authorList>
            <person name="de Groot N.N."/>
        </authorList>
    </citation>
    <scope>NUCLEOTIDE SEQUENCE [LARGE SCALE GENOMIC DNA]</scope>
    <source>
        <strain evidence="2 3">DSM 28286</strain>
    </source>
</reference>
<proteinExistence type="predicted"/>
<organism evidence="2 3">
    <name type="scientific">Parafilimonas terrae</name>
    <dbReference type="NCBI Taxonomy" id="1465490"/>
    <lineage>
        <taxon>Bacteria</taxon>
        <taxon>Pseudomonadati</taxon>
        <taxon>Bacteroidota</taxon>
        <taxon>Chitinophagia</taxon>
        <taxon>Chitinophagales</taxon>
        <taxon>Chitinophagaceae</taxon>
        <taxon>Parafilimonas</taxon>
    </lineage>
</organism>
<gene>
    <name evidence="2" type="ORF">SAMN05444277_10628</name>
</gene>
<evidence type="ECO:0000313" key="2">
    <source>
        <dbReference type="EMBL" id="SFQ16018.1"/>
    </source>
</evidence>
<keyword evidence="1" id="KW-1133">Transmembrane helix</keyword>
<sequence length="78" mass="9238">MNIFLDKSLPKRVQLLLQAVRVFYFIAFFGGVFYFRDDKDLSEILIFIGIGAAIIYTILYFLIQRLKKRLVKETDKEN</sequence>
<dbReference type="STRING" id="1465490.SAMN05444277_10628"/>
<feature type="transmembrane region" description="Helical" evidence="1">
    <location>
        <begin position="41"/>
        <end position="63"/>
    </location>
</feature>
<protein>
    <submittedName>
        <fullName evidence="2">Uncharacterized protein</fullName>
    </submittedName>
</protein>
<dbReference type="AlphaFoldDB" id="A0A1I5W8D7"/>
<keyword evidence="3" id="KW-1185">Reference proteome</keyword>
<feature type="transmembrane region" description="Helical" evidence="1">
    <location>
        <begin position="15"/>
        <end position="35"/>
    </location>
</feature>
<dbReference type="EMBL" id="FOXQ01000006">
    <property type="protein sequence ID" value="SFQ16018.1"/>
    <property type="molecule type" value="Genomic_DNA"/>
</dbReference>
<keyword evidence="1" id="KW-0812">Transmembrane</keyword>